<dbReference type="KEGG" id="paby:Ga0080574_TMP3421"/>
<evidence type="ECO:0000313" key="1">
    <source>
        <dbReference type="EMBL" id="APZ53755.1"/>
    </source>
</evidence>
<organism evidence="1 2">
    <name type="scientific">Salipiger abyssi</name>
    <dbReference type="NCBI Taxonomy" id="1250539"/>
    <lineage>
        <taxon>Bacteria</taxon>
        <taxon>Pseudomonadati</taxon>
        <taxon>Pseudomonadota</taxon>
        <taxon>Alphaproteobacteria</taxon>
        <taxon>Rhodobacterales</taxon>
        <taxon>Roseobacteraceae</taxon>
        <taxon>Salipiger</taxon>
    </lineage>
</organism>
<proteinExistence type="predicted"/>
<keyword evidence="2" id="KW-1185">Reference proteome</keyword>
<name>A0A1P8UWJ0_9RHOB</name>
<dbReference type="EMBL" id="CP015093">
    <property type="protein sequence ID" value="APZ53755.1"/>
    <property type="molecule type" value="Genomic_DNA"/>
</dbReference>
<sequence>MSVSTGSNTVTGSGTAWVANAKVGEEFRLLNGDGYEIEAIVSDTELTLARNFTGSTQSGQSYEIVPIKGFLKAAYDALQSGISTINGHIDGALSGRFGDGSAGAPAISFLSNTSTGLYRAAANQMGLATNGIRRVLLTTSEMQVDVPITGSAVQSDDVDHDLTKLMKVGAFGLGDTAAALSGGDNLSDRDMQSGFYSFGGTTQPGGPESLPYAYSMLAHKNFTGRRRFLVYRDGSTQAECFAWIGEQQGDNSILWHRIVTQETGVVGAVAQTAGTPTGKIIERGSNASGEYVKFADGTMQCWRIVNHDLDDGQGQDWSFPVTFVGTVAGGDIGVNGGTGAIAQQWSDRGGVAFANGTTKWVTRASIGASAGNGDTIPIHLFATGRWF</sequence>
<dbReference type="STRING" id="1250539.Ga0080574_TMP3421"/>
<accession>A0A1P8UWJ0</accession>
<dbReference type="AlphaFoldDB" id="A0A1P8UWJ0"/>
<dbReference type="Proteomes" id="UP000187059">
    <property type="component" value="Chromosome"/>
</dbReference>
<evidence type="ECO:0000313" key="2">
    <source>
        <dbReference type="Proteomes" id="UP000187059"/>
    </source>
</evidence>
<reference evidence="1 2" key="1">
    <citation type="submission" date="2016-04" db="EMBL/GenBank/DDBJ databases">
        <title>Deep-sea bacteria in the southern Pacific.</title>
        <authorList>
            <person name="Tang K."/>
        </authorList>
    </citation>
    <scope>NUCLEOTIDE SEQUENCE [LARGE SCALE GENOMIC DNA]</scope>
    <source>
        <strain evidence="1 2">JLT2014</strain>
    </source>
</reference>
<protein>
    <submittedName>
        <fullName evidence="1">Uncharacterized protein</fullName>
    </submittedName>
</protein>
<gene>
    <name evidence="1" type="ORF">Ga0080574_TMP3421</name>
</gene>